<gene>
    <name evidence="2" type="ORF">D9757_011262</name>
</gene>
<evidence type="ECO:0000256" key="1">
    <source>
        <dbReference type="SAM" id="MobiDB-lite"/>
    </source>
</evidence>
<proteinExistence type="predicted"/>
<accession>A0A8H5GN84</accession>
<organism evidence="2 3">
    <name type="scientific">Collybiopsis confluens</name>
    <dbReference type="NCBI Taxonomy" id="2823264"/>
    <lineage>
        <taxon>Eukaryota</taxon>
        <taxon>Fungi</taxon>
        <taxon>Dikarya</taxon>
        <taxon>Basidiomycota</taxon>
        <taxon>Agaricomycotina</taxon>
        <taxon>Agaricomycetes</taxon>
        <taxon>Agaricomycetidae</taxon>
        <taxon>Agaricales</taxon>
        <taxon>Marasmiineae</taxon>
        <taxon>Omphalotaceae</taxon>
        <taxon>Collybiopsis</taxon>
    </lineage>
</organism>
<comment type="caution">
    <text evidence="2">The sequence shown here is derived from an EMBL/GenBank/DDBJ whole genome shotgun (WGS) entry which is preliminary data.</text>
</comment>
<keyword evidence="3" id="KW-1185">Reference proteome</keyword>
<dbReference type="AlphaFoldDB" id="A0A8H5GN84"/>
<evidence type="ECO:0000313" key="3">
    <source>
        <dbReference type="Proteomes" id="UP000518752"/>
    </source>
</evidence>
<dbReference type="Proteomes" id="UP000518752">
    <property type="component" value="Unassembled WGS sequence"/>
</dbReference>
<protein>
    <submittedName>
        <fullName evidence="2">Uncharacterized protein</fullName>
    </submittedName>
</protein>
<name>A0A8H5GN84_9AGAR</name>
<feature type="region of interest" description="Disordered" evidence="1">
    <location>
        <begin position="134"/>
        <end position="155"/>
    </location>
</feature>
<reference evidence="2 3" key="1">
    <citation type="journal article" date="2020" name="ISME J.">
        <title>Uncovering the hidden diversity of litter-decomposition mechanisms in mushroom-forming fungi.</title>
        <authorList>
            <person name="Floudas D."/>
            <person name="Bentzer J."/>
            <person name="Ahren D."/>
            <person name="Johansson T."/>
            <person name="Persson P."/>
            <person name="Tunlid A."/>
        </authorList>
    </citation>
    <scope>NUCLEOTIDE SEQUENCE [LARGE SCALE GENOMIC DNA]</scope>
    <source>
        <strain evidence="2 3">CBS 406.79</strain>
    </source>
</reference>
<sequence>MGKVDPVRPREGMTLYTAHALKFPGANGLKTRSEDIYFTSLFLIGIDISGISAVKWNFPFSPHRRPDIESCQRQAVKMRFGFGIPTVFVPESPTQLTTPGIHQQNRLKSNSHSLGRNTFSQCPWKLTSPPSLVLKAGGEEEDDDGRRRGAGGIVV</sequence>
<evidence type="ECO:0000313" key="2">
    <source>
        <dbReference type="EMBL" id="KAF5367901.1"/>
    </source>
</evidence>
<dbReference type="EMBL" id="JAACJN010000138">
    <property type="protein sequence ID" value="KAF5367901.1"/>
    <property type="molecule type" value="Genomic_DNA"/>
</dbReference>